<evidence type="ECO:0000256" key="1">
    <source>
        <dbReference type="ARBA" id="ARBA00006484"/>
    </source>
</evidence>
<dbReference type="FunFam" id="3.40.50.720:FF:000446">
    <property type="entry name" value="Short chain dehydrogenase"/>
    <property type="match status" value="1"/>
</dbReference>
<dbReference type="InterPro" id="IPR002347">
    <property type="entry name" value="SDR_fam"/>
</dbReference>
<dbReference type="PRINTS" id="PR00081">
    <property type="entry name" value="GDHRDH"/>
</dbReference>
<dbReference type="PROSITE" id="PS00061">
    <property type="entry name" value="ADH_SHORT"/>
    <property type="match status" value="1"/>
</dbReference>
<accession>A0A656Z7V3</accession>
<dbReference type="InterPro" id="IPR020904">
    <property type="entry name" value="Sc_DH/Rdtase_CS"/>
</dbReference>
<dbReference type="RefSeq" id="WP_067170989.1">
    <property type="nucleotide sequence ID" value="NZ_LFZK01000002.1"/>
</dbReference>
<dbReference type="Gene3D" id="3.40.50.720">
    <property type="entry name" value="NAD(P)-binding Rossmann-like Domain"/>
    <property type="match status" value="1"/>
</dbReference>
<dbReference type="PANTHER" id="PTHR45024:SF2">
    <property type="entry name" value="SCP2 DOMAIN-CONTAINING PROTEIN"/>
    <property type="match status" value="1"/>
</dbReference>
<reference evidence="4 5" key="1">
    <citation type="journal article" date="2016" name="ISME J.">
        <title>Integrated multi-omics analyses reveal the biochemical mechanisms and phylogenetic relevance of anaerobic androgen biodegradation in the environment.</title>
        <authorList>
            <person name="Yang F.C."/>
            <person name="Chen Y.L."/>
            <person name="Tang S.L."/>
            <person name="Yu C.P."/>
            <person name="Wang P.H."/>
            <person name="Ismail W."/>
            <person name="Wang C.H."/>
            <person name="Ding J.Y."/>
            <person name="Yang C.Y."/>
            <person name="Yang C.Y."/>
            <person name="Chiang Y.R."/>
        </authorList>
    </citation>
    <scope>NUCLEOTIDE SEQUENCE [LARGE SCALE GENOMIC DNA]</scope>
    <source>
        <strain evidence="4 5">DSM 13999</strain>
    </source>
</reference>
<dbReference type="PANTHER" id="PTHR45024">
    <property type="entry name" value="DEHYDROGENASES, SHORT CHAIN"/>
    <property type="match status" value="1"/>
</dbReference>
<dbReference type="AlphaFoldDB" id="A0A656Z7V3"/>
<evidence type="ECO:0000256" key="3">
    <source>
        <dbReference type="RuleBase" id="RU000363"/>
    </source>
</evidence>
<dbReference type="EMBL" id="LFZK01000002">
    <property type="protein sequence ID" value="KYC28958.1"/>
    <property type="molecule type" value="Genomic_DNA"/>
</dbReference>
<keyword evidence="2" id="KW-0560">Oxidoreductase</keyword>
<organism evidence="4 5">
    <name type="scientific">Sterolibacterium denitrificans</name>
    <dbReference type="NCBI Taxonomy" id="157592"/>
    <lineage>
        <taxon>Bacteria</taxon>
        <taxon>Pseudomonadati</taxon>
        <taxon>Pseudomonadota</taxon>
        <taxon>Betaproteobacteria</taxon>
        <taxon>Nitrosomonadales</taxon>
        <taxon>Sterolibacteriaceae</taxon>
        <taxon>Sterolibacterium</taxon>
    </lineage>
</organism>
<comment type="caution">
    <text evidence="4">The sequence shown here is derived from an EMBL/GenBank/DDBJ whole genome shotgun (WGS) entry which is preliminary data.</text>
</comment>
<dbReference type="GO" id="GO:0016491">
    <property type="term" value="F:oxidoreductase activity"/>
    <property type="evidence" value="ECO:0007669"/>
    <property type="project" value="UniProtKB-KW"/>
</dbReference>
<dbReference type="OrthoDB" id="9804774at2"/>
<gene>
    <name evidence="4" type="ORF">ACY05_03695</name>
</gene>
<evidence type="ECO:0000313" key="4">
    <source>
        <dbReference type="EMBL" id="KYC28958.1"/>
    </source>
</evidence>
<comment type="similarity">
    <text evidence="1 3">Belongs to the short-chain dehydrogenases/reductases (SDR) family.</text>
</comment>
<dbReference type="SUPFAM" id="SSF51735">
    <property type="entry name" value="NAD(P)-binding Rossmann-fold domains"/>
    <property type="match status" value="1"/>
</dbReference>
<name>A0A656Z7V3_9PROT</name>
<dbReference type="Pfam" id="PF00106">
    <property type="entry name" value="adh_short"/>
    <property type="match status" value="1"/>
</dbReference>
<dbReference type="InterPro" id="IPR057326">
    <property type="entry name" value="KR_dom"/>
</dbReference>
<evidence type="ECO:0000313" key="5">
    <source>
        <dbReference type="Proteomes" id="UP000243416"/>
    </source>
</evidence>
<dbReference type="SMART" id="SM00822">
    <property type="entry name" value="PKS_KR"/>
    <property type="match status" value="1"/>
</dbReference>
<keyword evidence="5" id="KW-1185">Reference proteome</keyword>
<dbReference type="InterPro" id="IPR036291">
    <property type="entry name" value="NAD(P)-bd_dom_sf"/>
</dbReference>
<sequence>MGICDQRTVIITGSGSGLGKAYALAFAAEGANVVVNDIRVEAAEAVRDEIIKAGGKAIATCDDITRMDTAQKIVDAAVAAFGDVHVIVNNAGIVRDRMFVSLSEDDWDQVMRVHLRGHFCLANILAKRWRDQSKAGQAVDARIINTTSGAGLQGSIGQSNYSAAKGGIATLTLVQAAELGRYGITANALAPSARTLMTEGPFAEMMKKPEDGSFDYYDPANVAPLVVWLGSPLSKGITGRTFEVAGGQVMLADGWRFGPARDKKARWNPGELTEVVQDLIKEAVPPQKVYGS</sequence>
<proteinExistence type="inferred from homology"/>
<dbReference type="PRINTS" id="PR00080">
    <property type="entry name" value="SDRFAMILY"/>
</dbReference>
<dbReference type="Proteomes" id="UP000243416">
    <property type="component" value="Unassembled WGS sequence"/>
</dbReference>
<protein>
    <submittedName>
        <fullName evidence="4">Short-chain dehydrogenase</fullName>
    </submittedName>
</protein>
<dbReference type="InterPro" id="IPR051687">
    <property type="entry name" value="Peroxisomal_Beta-Oxidation"/>
</dbReference>
<evidence type="ECO:0000256" key="2">
    <source>
        <dbReference type="ARBA" id="ARBA00023002"/>
    </source>
</evidence>
<dbReference type="NCBIfam" id="NF005861">
    <property type="entry name" value="PRK07791.1"/>
    <property type="match status" value="1"/>
</dbReference>